<accession>Q8ZUB2</accession>
<evidence type="ECO:0000313" key="4">
    <source>
        <dbReference type="EMBL" id="AAL64495.1"/>
    </source>
</evidence>
<dbReference type="EMBL" id="AE009441">
    <property type="protein sequence ID" value="AAL64495.1"/>
    <property type="molecule type" value="Genomic_DNA"/>
</dbReference>
<dbReference type="EnsemblBacteria" id="AAL64495">
    <property type="protein sequence ID" value="AAL64495"/>
    <property type="gene ID" value="PAE2866a"/>
</dbReference>
<keyword evidence="5" id="KW-1185">Reference proteome</keyword>
<dbReference type="InterPro" id="IPR051257">
    <property type="entry name" value="Diverse_CBS-Domain"/>
</dbReference>
<dbReference type="Gene3D" id="3.10.580.10">
    <property type="entry name" value="CBS-domain"/>
    <property type="match status" value="1"/>
</dbReference>
<proteinExistence type="predicted"/>
<dbReference type="InParanoid" id="Q8ZUB2"/>
<evidence type="ECO:0000256" key="2">
    <source>
        <dbReference type="PROSITE-ProRule" id="PRU00703"/>
    </source>
</evidence>
<dbReference type="AlphaFoldDB" id="Q8ZUB2"/>
<dbReference type="PANTHER" id="PTHR43080">
    <property type="entry name" value="CBS DOMAIN-CONTAINING PROTEIN CBSX3, MITOCHONDRIAL"/>
    <property type="match status" value="1"/>
</dbReference>
<dbReference type="PROSITE" id="PS51371">
    <property type="entry name" value="CBS"/>
    <property type="match status" value="2"/>
</dbReference>
<dbReference type="eggNOG" id="arCOG00631">
    <property type="taxonomic scope" value="Archaea"/>
</dbReference>
<dbReference type="STRING" id="178306.PAE2866a"/>
<dbReference type="InterPro" id="IPR046342">
    <property type="entry name" value="CBS_dom_sf"/>
</dbReference>
<name>Q8ZUB2_PYRAE</name>
<dbReference type="InterPro" id="IPR000644">
    <property type="entry name" value="CBS_dom"/>
</dbReference>
<keyword evidence="1 2" id="KW-0129">CBS domain</keyword>
<feature type="domain" description="CBS" evidence="3">
    <location>
        <begin position="97"/>
        <end position="147"/>
    </location>
</feature>
<sequence length="147" mass="16140">MALSRLRDLINESLALKSAFRKKVALRYSAYDAAPRELITIGPEKTLKEAVDLMVKYNIGFLPVVEGGKLLGVLSESDVMRLVAQGVDLNTPISVYMNTKPITVSKQSTLREAAELMVKHNIRHLPVIEDGKVVAVLSVKDIVKVIG</sequence>
<dbReference type="SMART" id="SM00116">
    <property type="entry name" value="CBS"/>
    <property type="match status" value="2"/>
</dbReference>
<protein>
    <submittedName>
        <fullName evidence="4">Conserved protein with CBS domains</fullName>
    </submittedName>
</protein>
<evidence type="ECO:0000259" key="3">
    <source>
        <dbReference type="PROSITE" id="PS51371"/>
    </source>
</evidence>
<dbReference type="SUPFAM" id="SSF54631">
    <property type="entry name" value="CBS-domain pair"/>
    <property type="match status" value="1"/>
</dbReference>
<dbReference type="HOGENOM" id="CLU_040681_12_1_2"/>
<gene>
    <name evidence="4" type="ordered locus">PAE2866a</name>
</gene>
<dbReference type="PANTHER" id="PTHR43080:SF2">
    <property type="entry name" value="CBS DOMAIN-CONTAINING PROTEIN"/>
    <property type="match status" value="1"/>
</dbReference>
<dbReference type="KEGG" id="pai:PAE2866a"/>
<evidence type="ECO:0000256" key="1">
    <source>
        <dbReference type="ARBA" id="ARBA00023122"/>
    </source>
</evidence>
<dbReference type="Proteomes" id="UP000002439">
    <property type="component" value="Chromosome"/>
</dbReference>
<evidence type="ECO:0000313" key="5">
    <source>
        <dbReference type="Proteomes" id="UP000002439"/>
    </source>
</evidence>
<dbReference type="PATRIC" id="fig|178306.9.peg.2140"/>
<dbReference type="Pfam" id="PF00571">
    <property type="entry name" value="CBS"/>
    <property type="match status" value="2"/>
</dbReference>
<reference evidence="4 5" key="1">
    <citation type="journal article" date="2002" name="Proc. Natl. Acad. Sci. U.S.A.">
        <title>Genome sequence of the hyperthermophilic crenarchaeon Pyrobaculum aerophilum.</title>
        <authorList>
            <person name="Fitz-Gibbon S.T."/>
            <person name="Ladner H."/>
            <person name="Kim U.J."/>
            <person name="Stetter K.O."/>
            <person name="Simon M.I."/>
            <person name="Miller J.H."/>
        </authorList>
    </citation>
    <scope>NUCLEOTIDE SEQUENCE [LARGE SCALE GENOMIC DNA]</scope>
    <source>
        <strain evidence="5">ATCC 51768 / DSM 7523 / JCM 9630 / CIP 104966 / NBRC 100827 / IM2</strain>
    </source>
</reference>
<feature type="domain" description="CBS" evidence="3">
    <location>
        <begin position="34"/>
        <end position="89"/>
    </location>
</feature>
<organism evidence="4 5">
    <name type="scientific">Pyrobaculum aerophilum (strain ATCC 51768 / DSM 7523 / JCM 9630 / CIP 104966 / NBRC 100827 / IM2)</name>
    <dbReference type="NCBI Taxonomy" id="178306"/>
    <lineage>
        <taxon>Archaea</taxon>
        <taxon>Thermoproteota</taxon>
        <taxon>Thermoprotei</taxon>
        <taxon>Thermoproteales</taxon>
        <taxon>Thermoproteaceae</taxon>
        <taxon>Pyrobaculum</taxon>
    </lineage>
</organism>